<dbReference type="Gene3D" id="3.60.15.10">
    <property type="entry name" value="Ribonuclease Z/Hydroxyacylglutathione hydrolase-like"/>
    <property type="match status" value="1"/>
</dbReference>
<reference evidence="3" key="1">
    <citation type="submission" date="2015-01" db="EMBL/GenBank/DDBJ databases">
        <title>Draft genome sequence of Rhodococcus pyridinivorans strain KG-16, a hydrocarbon-degrading bacterium.</title>
        <authorList>
            <person name="Aggarwal R.K."/>
            <person name="Dawar C."/>
        </authorList>
    </citation>
    <scope>NUCLEOTIDE SEQUENCE [LARGE SCALE GENOMIC DNA]</scope>
    <source>
        <strain evidence="3">KG-16</strain>
    </source>
</reference>
<dbReference type="AlphaFoldDB" id="A0A0V9UJ98"/>
<comment type="caution">
    <text evidence="2">The sequence shown here is derived from an EMBL/GenBank/DDBJ whole genome shotgun (WGS) entry which is preliminary data.</text>
</comment>
<protein>
    <submittedName>
        <fullName evidence="2">Zn-dependent hydrolase</fullName>
    </submittedName>
</protein>
<accession>A0A0V9UJ98</accession>
<evidence type="ECO:0000313" key="3">
    <source>
        <dbReference type="Proteomes" id="UP000053060"/>
    </source>
</evidence>
<dbReference type="SUPFAM" id="SSF56281">
    <property type="entry name" value="Metallo-hydrolase/oxidoreductase"/>
    <property type="match status" value="1"/>
</dbReference>
<feature type="domain" description="Metallo-beta-lactamase" evidence="1">
    <location>
        <begin position="17"/>
        <end position="226"/>
    </location>
</feature>
<dbReference type="Pfam" id="PF00753">
    <property type="entry name" value="Lactamase_B"/>
    <property type="match status" value="1"/>
</dbReference>
<gene>
    <name evidence="2" type="ORF">Z045_12900</name>
</gene>
<dbReference type="RefSeq" id="WP_060652228.1">
    <property type="nucleotide sequence ID" value="NZ_AZXY01000006.1"/>
</dbReference>
<keyword evidence="2" id="KW-0378">Hydrolase</keyword>
<dbReference type="CDD" id="cd07721">
    <property type="entry name" value="yflN-like_MBL-fold"/>
    <property type="match status" value="1"/>
</dbReference>
<dbReference type="SMART" id="SM00849">
    <property type="entry name" value="Lactamase_B"/>
    <property type="match status" value="1"/>
</dbReference>
<dbReference type="PANTHER" id="PTHR42951">
    <property type="entry name" value="METALLO-BETA-LACTAMASE DOMAIN-CONTAINING"/>
    <property type="match status" value="1"/>
</dbReference>
<name>A0A0V9UJ98_9NOCA</name>
<dbReference type="InterPro" id="IPR050855">
    <property type="entry name" value="NDM-1-like"/>
</dbReference>
<reference evidence="2 3" key="2">
    <citation type="journal article" date="2016" name="Genome Announc.">
        <title>Draft Genome Sequence of a Versatile Hydrocarbon-Degrading Bacterium, Rhodococcus pyridinivorans Strain KG-16, Collected from Oil Fields in India.</title>
        <authorList>
            <person name="Aggarwal R.K."/>
            <person name="Dawar C."/>
            <person name="Phanindranath R."/>
            <person name="Mutnuri L."/>
            <person name="Dayal A.M."/>
        </authorList>
    </citation>
    <scope>NUCLEOTIDE SEQUENCE [LARGE SCALE GENOMIC DNA]</scope>
    <source>
        <strain evidence="2 3">KG-16</strain>
    </source>
</reference>
<dbReference type="EMBL" id="AZXY01000006">
    <property type="protein sequence ID" value="KSZ58104.1"/>
    <property type="molecule type" value="Genomic_DNA"/>
</dbReference>
<proteinExistence type="predicted"/>
<evidence type="ECO:0000313" key="2">
    <source>
        <dbReference type="EMBL" id="KSZ58104.1"/>
    </source>
</evidence>
<dbReference type="InterPro" id="IPR036866">
    <property type="entry name" value="RibonucZ/Hydroxyglut_hydro"/>
</dbReference>
<sequence length="247" mass="26658">MLHTDVALGVHRLAHADVNVYLIEDDAGVTVVDTGLPATAGRIEEAISRIGRRIDDVQGVVLTHAHFDHVGSAKRLRERWRVPVWAHRDEKFLAAHPYRYQHERNRLLYPVRYPACIPVLARMTVAGALWVRGVDDVTLFHDSEPLDLPGRPVPLHTPGHTYGHCALHLPDRDTVIVGDAIVTLDPYTGRHGPQIVSGAATADSRTALASLAAIAGTGAKHVLVGHGEPWHDGAAAAVERAVAAGPS</sequence>
<organism evidence="2 3">
    <name type="scientific">Rhodococcus pyridinivorans KG-16</name>
    <dbReference type="NCBI Taxonomy" id="1441730"/>
    <lineage>
        <taxon>Bacteria</taxon>
        <taxon>Bacillati</taxon>
        <taxon>Actinomycetota</taxon>
        <taxon>Actinomycetes</taxon>
        <taxon>Mycobacteriales</taxon>
        <taxon>Nocardiaceae</taxon>
        <taxon>Rhodococcus</taxon>
    </lineage>
</organism>
<dbReference type="Proteomes" id="UP000053060">
    <property type="component" value="Unassembled WGS sequence"/>
</dbReference>
<dbReference type="PATRIC" id="fig|1441730.3.peg.2679"/>
<evidence type="ECO:0000259" key="1">
    <source>
        <dbReference type="SMART" id="SM00849"/>
    </source>
</evidence>
<dbReference type="InterPro" id="IPR001279">
    <property type="entry name" value="Metallo-B-lactamas"/>
</dbReference>
<dbReference type="GO" id="GO:0016787">
    <property type="term" value="F:hydrolase activity"/>
    <property type="evidence" value="ECO:0007669"/>
    <property type="project" value="UniProtKB-KW"/>
</dbReference>